<evidence type="ECO:0000256" key="1">
    <source>
        <dbReference type="SAM" id="MobiDB-lite"/>
    </source>
</evidence>
<name>A0ABV8XHE6_9DEIO</name>
<dbReference type="RefSeq" id="WP_380035915.1">
    <property type="nucleotide sequence ID" value="NZ_JBHSEH010000004.1"/>
</dbReference>
<gene>
    <name evidence="2" type="ORF">ACFOZ9_02230</name>
</gene>
<organism evidence="2 3">
    <name type="scientific">Deinococcus navajonensis</name>
    <dbReference type="NCBI Taxonomy" id="309884"/>
    <lineage>
        <taxon>Bacteria</taxon>
        <taxon>Thermotogati</taxon>
        <taxon>Deinococcota</taxon>
        <taxon>Deinococci</taxon>
        <taxon>Deinococcales</taxon>
        <taxon>Deinococcaceae</taxon>
        <taxon>Deinococcus</taxon>
    </lineage>
</organism>
<sequence length="118" mass="12052">MEREDPTAAQAALKSPEPPDTEATVTHADEGNGPFGADMSRIKGGTRQPSAEAGHPGSAYSTGTSTSGHSTSPLDPRSTYAPRTEATGSEAAPDPAAGQSPSKEAPDPAARPDIRWDP</sequence>
<proteinExistence type="predicted"/>
<comment type="caution">
    <text evidence="2">The sequence shown here is derived from an EMBL/GenBank/DDBJ whole genome shotgun (WGS) entry which is preliminary data.</text>
</comment>
<feature type="compositionally biased region" description="Low complexity" evidence="1">
    <location>
        <begin position="57"/>
        <end position="72"/>
    </location>
</feature>
<reference evidence="3" key="1">
    <citation type="journal article" date="2019" name="Int. J. Syst. Evol. Microbiol.">
        <title>The Global Catalogue of Microorganisms (GCM) 10K type strain sequencing project: providing services to taxonomists for standard genome sequencing and annotation.</title>
        <authorList>
            <consortium name="The Broad Institute Genomics Platform"/>
            <consortium name="The Broad Institute Genome Sequencing Center for Infectious Disease"/>
            <person name="Wu L."/>
            <person name="Ma J."/>
        </authorList>
    </citation>
    <scope>NUCLEOTIDE SEQUENCE [LARGE SCALE GENOMIC DNA]</scope>
    <source>
        <strain evidence="3">CCUG 56029</strain>
    </source>
</reference>
<feature type="region of interest" description="Disordered" evidence="1">
    <location>
        <begin position="1"/>
        <end position="118"/>
    </location>
</feature>
<feature type="compositionally biased region" description="Basic and acidic residues" evidence="1">
    <location>
        <begin position="104"/>
        <end position="118"/>
    </location>
</feature>
<protein>
    <submittedName>
        <fullName evidence="2">Uncharacterized protein</fullName>
    </submittedName>
</protein>
<accession>A0ABV8XHE6</accession>
<evidence type="ECO:0000313" key="2">
    <source>
        <dbReference type="EMBL" id="MFC4425011.1"/>
    </source>
</evidence>
<keyword evidence="3" id="KW-1185">Reference proteome</keyword>
<dbReference type="EMBL" id="JBHSEH010000004">
    <property type="protein sequence ID" value="MFC4425011.1"/>
    <property type="molecule type" value="Genomic_DNA"/>
</dbReference>
<dbReference type="Proteomes" id="UP001595998">
    <property type="component" value="Unassembled WGS sequence"/>
</dbReference>
<evidence type="ECO:0000313" key="3">
    <source>
        <dbReference type="Proteomes" id="UP001595998"/>
    </source>
</evidence>